<keyword evidence="1" id="KW-1133">Transmembrane helix</keyword>
<feature type="transmembrane region" description="Helical" evidence="1">
    <location>
        <begin position="6"/>
        <end position="22"/>
    </location>
</feature>
<dbReference type="Proteomes" id="UP000069697">
    <property type="component" value="Unassembled WGS sequence"/>
</dbReference>
<proteinExistence type="predicted"/>
<accession>A0A100VP66</accession>
<organism evidence="2 3">
    <name type="scientific">Paenibacillus amylolyticus</name>
    <dbReference type="NCBI Taxonomy" id="1451"/>
    <lineage>
        <taxon>Bacteria</taxon>
        <taxon>Bacillati</taxon>
        <taxon>Bacillota</taxon>
        <taxon>Bacilli</taxon>
        <taxon>Bacillales</taxon>
        <taxon>Paenibacillaceae</taxon>
        <taxon>Paenibacillus</taxon>
    </lineage>
</organism>
<name>A0A100VP66_PAEAM</name>
<keyword evidence="1" id="KW-0472">Membrane</keyword>
<keyword evidence="1" id="KW-0812">Transmembrane</keyword>
<comment type="caution">
    <text evidence="2">The sequence shown here is derived from an EMBL/GenBank/DDBJ whole genome shotgun (WGS) entry which is preliminary data.</text>
</comment>
<dbReference type="AlphaFoldDB" id="A0A100VP66"/>
<evidence type="ECO:0000313" key="2">
    <source>
        <dbReference type="EMBL" id="GAS83454.1"/>
    </source>
</evidence>
<dbReference type="EMBL" id="BCNV01000001">
    <property type="protein sequence ID" value="GAS83454.1"/>
    <property type="molecule type" value="Genomic_DNA"/>
</dbReference>
<reference evidence="2 3" key="1">
    <citation type="journal article" date="2016" name="Genome Announc.">
        <title>Draft Genome Sequence of Paenibacillus amylolyticus Heshi-A3, Isolated from Fermented Rice Bran in a Japanese Fermented Seafood Dish.</title>
        <authorList>
            <person name="Akuzawa S."/>
            <person name="Nagaoka J."/>
            <person name="Kanekatsu M."/>
            <person name="Kubota E."/>
            <person name="Ohtake R."/>
            <person name="Suzuki T."/>
            <person name="Kanesaki Y."/>
        </authorList>
    </citation>
    <scope>NUCLEOTIDE SEQUENCE [LARGE SCALE GENOMIC DNA]</scope>
    <source>
        <strain evidence="2 3">Heshi-A3</strain>
    </source>
</reference>
<gene>
    <name evidence="2" type="ORF">PAHA3_3532</name>
</gene>
<evidence type="ECO:0000313" key="3">
    <source>
        <dbReference type="Proteomes" id="UP000069697"/>
    </source>
</evidence>
<protein>
    <submittedName>
        <fullName evidence="2">Uncharacterized protein</fullName>
    </submittedName>
</protein>
<dbReference type="RefSeq" id="WP_167350897.1">
    <property type="nucleotide sequence ID" value="NZ_BCNV01000001.1"/>
</dbReference>
<reference evidence="3" key="2">
    <citation type="submission" date="2016-01" db="EMBL/GenBank/DDBJ databases">
        <title>Draft Genome Sequence of Paenibacillus amylolyticus Heshi-A3 that Was Isolated from Fermented Rice Bran with Aging Salted Mackerel, Which Was Named Heshiko as Traditional Fermented Seafood in Japan.</title>
        <authorList>
            <person name="Akuzawa S."/>
            <person name="Nakagawa J."/>
            <person name="Kanekatsu T."/>
            <person name="Kubota E."/>
            <person name="Ohtake R."/>
            <person name="Suzuki T."/>
            <person name="Kanesaki Y."/>
        </authorList>
    </citation>
    <scope>NUCLEOTIDE SEQUENCE [LARGE SCALE GENOMIC DNA]</scope>
    <source>
        <strain evidence="3">Heshi-A3</strain>
    </source>
</reference>
<sequence length="49" mass="5703">MGIIIMLVVYLFLGIYVVKIGIDNSKNSQHTKEILSELREIKELLKDQR</sequence>
<evidence type="ECO:0000256" key="1">
    <source>
        <dbReference type="SAM" id="Phobius"/>
    </source>
</evidence>